<dbReference type="EMBL" id="CADCTX010000375">
    <property type="protein sequence ID" value="CAA9315862.1"/>
    <property type="molecule type" value="Genomic_DNA"/>
</dbReference>
<proteinExistence type="predicted"/>
<gene>
    <name evidence="1" type="ORF">AVDCRST_MAG40-1229</name>
</gene>
<dbReference type="AlphaFoldDB" id="A0A6J4KW03"/>
<protein>
    <submittedName>
        <fullName evidence="1">Uncharacterized protein</fullName>
    </submittedName>
</protein>
<feature type="non-terminal residue" evidence="1">
    <location>
        <position position="1"/>
    </location>
</feature>
<organism evidence="1">
    <name type="scientific">uncultured Gemmatimonadaceae bacterium</name>
    <dbReference type="NCBI Taxonomy" id="246130"/>
    <lineage>
        <taxon>Bacteria</taxon>
        <taxon>Pseudomonadati</taxon>
        <taxon>Gemmatimonadota</taxon>
        <taxon>Gemmatimonadia</taxon>
        <taxon>Gemmatimonadales</taxon>
        <taxon>Gemmatimonadaceae</taxon>
        <taxon>environmental samples</taxon>
    </lineage>
</organism>
<evidence type="ECO:0000313" key="1">
    <source>
        <dbReference type="EMBL" id="CAA9315862.1"/>
    </source>
</evidence>
<accession>A0A6J4KW03</accession>
<sequence length="32" mass="3842">RVQRAVAEHSARRRVRLDVVRGSERRAVTLRW</sequence>
<reference evidence="1" key="1">
    <citation type="submission" date="2020-02" db="EMBL/GenBank/DDBJ databases">
        <authorList>
            <person name="Meier V. D."/>
        </authorList>
    </citation>
    <scope>NUCLEOTIDE SEQUENCE</scope>
    <source>
        <strain evidence="1">AVDCRST_MAG40</strain>
    </source>
</reference>
<name>A0A6J4KW03_9BACT</name>